<dbReference type="EMBL" id="ML732195">
    <property type="protein sequence ID" value="KAB8075370.1"/>
    <property type="molecule type" value="Genomic_DNA"/>
</dbReference>
<protein>
    <submittedName>
        <fullName evidence="2">Uncharacterized protein</fullName>
    </submittedName>
</protein>
<keyword evidence="1" id="KW-1133">Transmembrane helix</keyword>
<gene>
    <name evidence="2" type="ORF">BDV29DRAFT_108588</name>
</gene>
<organism evidence="2 3">
    <name type="scientific">Aspergillus leporis</name>
    <dbReference type="NCBI Taxonomy" id="41062"/>
    <lineage>
        <taxon>Eukaryota</taxon>
        <taxon>Fungi</taxon>
        <taxon>Dikarya</taxon>
        <taxon>Ascomycota</taxon>
        <taxon>Pezizomycotina</taxon>
        <taxon>Eurotiomycetes</taxon>
        <taxon>Eurotiomycetidae</taxon>
        <taxon>Eurotiales</taxon>
        <taxon>Aspergillaceae</taxon>
        <taxon>Aspergillus</taxon>
        <taxon>Aspergillus subgen. Circumdati</taxon>
    </lineage>
</organism>
<evidence type="ECO:0000313" key="2">
    <source>
        <dbReference type="EMBL" id="KAB8075370.1"/>
    </source>
</evidence>
<proteinExistence type="predicted"/>
<evidence type="ECO:0000313" key="3">
    <source>
        <dbReference type="Proteomes" id="UP000326565"/>
    </source>
</evidence>
<dbReference type="AlphaFoldDB" id="A0A5N5X7T6"/>
<evidence type="ECO:0000256" key="1">
    <source>
        <dbReference type="SAM" id="Phobius"/>
    </source>
</evidence>
<keyword evidence="1" id="KW-0812">Transmembrane</keyword>
<accession>A0A5N5X7T6</accession>
<dbReference type="Proteomes" id="UP000326565">
    <property type="component" value="Unassembled WGS sequence"/>
</dbReference>
<sequence length="120" mass="13907">MVSTMCCNSGLHTSFLNNRTFPWIPLSSHRLEKDKKISSGSRIPYGSAMQYAEVEHGMKIRSFCTWLSRVLLKHFQTRSLDNDNYVVQIRFPIALLPGLCLFYAILFQRNVHRSMSHSLQ</sequence>
<keyword evidence="3" id="KW-1185">Reference proteome</keyword>
<feature type="transmembrane region" description="Helical" evidence="1">
    <location>
        <begin position="89"/>
        <end position="107"/>
    </location>
</feature>
<name>A0A5N5X7T6_9EURO</name>
<reference evidence="2 3" key="1">
    <citation type="submission" date="2019-04" db="EMBL/GenBank/DDBJ databases">
        <title>Friends and foes A comparative genomics study of 23 Aspergillus species from section Flavi.</title>
        <authorList>
            <consortium name="DOE Joint Genome Institute"/>
            <person name="Kjaerbolling I."/>
            <person name="Vesth T."/>
            <person name="Frisvad J.C."/>
            <person name="Nybo J.L."/>
            <person name="Theobald S."/>
            <person name="Kildgaard S."/>
            <person name="Isbrandt T."/>
            <person name="Kuo A."/>
            <person name="Sato A."/>
            <person name="Lyhne E.K."/>
            <person name="Kogle M.E."/>
            <person name="Wiebenga A."/>
            <person name="Kun R.S."/>
            <person name="Lubbers R.J."/>
            <person name="Makela M.R."/>
            <person name="Barry K."/>
            <person name="Chovatia M."/>
            <person name="Clum A."/>
            <person name="Daum C."/>
            <person name="Haridas S."/>
            <person name="He G."/>
            <person name="LaButti K."/>
            <person name="Lipzen A."/>
            <person name="Mondo S."/>
            <person name="Riley R."/>
            <person name="Salamov A."/>
            <person name="Simmons B.A."/>
            <person name="Magnuson J.K."/>
            <person name="Henrissat B."/>
            <person name="Mortensen U.H."/>
            <person name="Larsen T.O."/>
            <person name="Devries R.P."/>
            <person name="Grigoriev I.V."/>
            <person name="Machida M."/>
            <person name="Baker S.E."/>
            <person name="Andersen M.R."/>
        </authorList>
    </citation>
    <scope>NUCLEOTIDE SEQUENCE [LARGE SCALE GENOMIC DNA]</scope>
    <source>
        <strain evidence="2 3">CBS 151.66</strain>
    </source>
</reference>
<keyword evidence="1" id="KW-0472">Membrane</keyword>